<dbReference type="Proteomes" id="UP001162060">
    <property type="component" value="Unassembled WGS sequence"/>
</dbReference>
<protein>
    <recommendedName>
        <fullName evidence="3">RxLR effector candidate protein</fullName>
    </recommendedName>
</protein>
<evidence type="ECO:0000313" key="1">
    <source>
        <dbReference type="EMBL" id="CAK7902291.1"/>
    </source>
</evidence>
<gene>
    <name evidence="1" type="ORF">PM001_LOCUS2480</name>
</gene>
<reference evidence="1" key="1">
    <citation type="submission" date="2024-01" db="EMBL/GenBank/DDBJ databases">
        <authorList>
            <person name="Webb A."/>
        </authorList>
    </citation>
    <scope>NUCLEOTIDE SEQUENCE</scope>
    <source>
        <strain evidence="1">Pm1</strain>
    </source>
</reference>
<accession>A0AAV1T5K2</accession>
<evidence type="ECO:0008006" key="3">
    <source>
        <dbReference type="Google" id="ProtNLM"/>
    </source>
</evidence>
<sequence>MRLISVSLATSTAILTRDTNSSRTRDSTVTSASLPAILRSSVAIHNDVVVKRLLRARENITADEERMPYKASSVDGVMHSLTLSLMKKFPEVVYPSNLSKAAEKALRKFDRHAIQYEYMKRYEDVKRAALEMKMDTLYAHERPPVLFDMERYRDSYHDHLREVFWTSDEVQKQLKDSELHPSLVFEMMINDDVRPVVGVHSRRSFVTADLEYLNAYIGQYNAAKRGKRLTLHETLKSCLGEGVELASFLSIAKQNSHNAAHVRVEQLRLFAKWVKQNKTFDQVANMMEIPGQWEDTKASPFLDTLIGYVAVFAHTRPEKLKDIISCLVKKFGYLYVAMFIEEGKKSNVGVFSELEITLFHHWTTDGINPMNFEQAVFFTESTVGEEDKGSILDRFSQRCFSGRPSHRMLPLN</sequence>
<organism evidence="1 2">
    <name type="scientific">Peronospora matthiolae</name>
    <dbReference type="NCBI Taxonomy" id="2874970"/>
    <lineage>
        <taxon>Eukaryota</taxon>
        <taxon>Sar</taxon>
        <taxon>Stramenopiles</taxon>
        <taxon>Oomycota</taxon>
        <taxon>Peronosporomycetes</taxon>
        <taxon>Peronosporales</taxon>
        <taxon>Peronosporaceae</taxon>
        <taxon>Peronospora</taxon>
    </lineage>
</organism>
<name>A0AAV1T5K2_9STRA</name>
<dbReference type="AlphaFoldDB" id="A0AAV1T5K2"/>
<comment type="caution">
    <text evidence="1">The sequence shown here is derived from an EMBL/GenBank/DDBJ whole genome shotgun (WGS) entry which is preliminary data.</text>
</comment>
<proteinExistence type="predicted"/>
<evidence type="ECO:0000313" key="2">
    <source>
        <dbReference type="Proteomes" id="UP001162060"/>
    </source>
</evidence>
<dbReference type="EMBL" id="CAKLBY020000024">
    <property type="protein sequence ID" value="CAK7902291.1"/>
    <property type="molecule type" value="Genomic_DNA"/>
</dbReference>